<comment type="caution">
    <text evidence="17">The sequence shown here is derived from an EMBL/GenBank/DDBJ whole genome shotgun (WGS) entry which is preliminary data.</text>
</comment>
<feature type="compositionally biased region" description="Polar residues" evidence="15">
    <location>
        <begin position="1"/>
        <end position="10"/>
    </location>
</feature>
<feature type="region of interest" description="Disordered" evidence="15">
    <location>
        <begin position="168"/>
        <end position="199"/>
    </location>
</feature>
<evidence type="ECO:0000256" key="6">
    <source>
        <dbReference type="ARBA" id="ARBA00022771"/>
    </source>
</evidence>
<evidence type="ECO:0000256" key="8">
    <source>
        <dbReference type="ARBA" id="ARBA00023015"/>
    </source>
</evidence>
<dbReference type="Proteomes" id="UP000663833">
    <property type="component" value="Unassembled WGS sequence"/>
</dbReference>
<feature type="compositionally biased region" description="Low complexity" evidence="15">
    <location>
        <begin position="295"/>
        <end position="310"/>
    </location>
</feature>
<evidence type="ECO:0000256" key="5">
    <source>
        <dbReference type="ARBA" id="ARBA00022723"/>
    </source>
</evidence>
<evidence type="ECO:0000256" key="9">
    <source>
        <dbReference type="ARBA" id="ARBA00023108"/>
    </source>
</evidence>
<keyword evidence="7" id="KW-0862">Zinc</keyword>
<feature type="region of interest" description="Disordered" evidence="15">
    <location>
        <begin position="119"/>
        <end position="141"/>
    </location>
</feature>
<evidence type="ECO:0000256" key="4">
    <source>
        <dbReference type="ARBA" id="ARBA00022490"/>
    </source>
</evidence>
<comment type="similarity">
    <text evidence="3">Belongs to the EGR C2H2-type zinc-finger protein family.</text>
</comment>
<dbReference type="Proteomes" id="UP000663851">
    <property type="component" value="Unassembled WGS sequence"/>
</dbReference>
<reference evidence="17" key="1">
    <citation type="submission" date="2021-02" db="EMBL/GenBank/DDBJ databases">
        <authorList>
            <person name="Nowell W R."/>
        </authorList>
    </citation>
    <scope>NUCLEOTIDE SEQUENCE</scope>
</reference>
<feature type="region of interest" description="Disordered" evidence="15">
    <location>
        <begin position="295"/>
        <end position="316"/>
    </location>
</feature>
<dbReference type="GO" id="GO:0048511">
    <property type="term" value="P:rhythmic process"/>
    <property type="evidence" value="ECO:0007669"/>
    <property type="project" value="UniProtKB-KW"/>
</dbReference>
<feature type="domain" description="C2H2-type" evidence="16">
    <location>
        <begin position="351"/>
        <end position="380"/>
    </location>
</feature>
<evidence type="ECO:0000313" key="17">
    <source>
        <dbReference type="EMBL" id="CAF3255614.1"/>
    </source>
</evidence>
<evidence type="ECO:0000256" key="15">
    <source>
        <dbReference type="SAM" id="MobiDB-lite"/>
    </source>
</evidence>
<dbReference type="OrthoDB" id="3437960at2759"/>
<evidence type="ECO:0000313" key="23">
    <source>
        <dbReference type="Proteomes" id="UP000663825"/>
    </source>
</evidence>
<dbReference type="Proteomes" id="UP000663872">
    <property type="component" value="Unassembled WGS sequence"/>
</dbReference>
<protein>
    <recommendedName>
        <fullName evidence="16">C2H2-type domain-containing protein</fullName>
    </recommendedName>
</protein>
<evidence type="ECO:0000256" key="13">
    <source>
        <dbReference type="ARBA" id="ARBA00023242"/>
    </source>
</evidence>
<comment type="subcellular location">
    <subcellularLocation>
        <location evidence="2">Cytoplasm</location>
    </subcellularLocation>
    <subcellularLocation>
        <location evidence="1">Nucleus</location>
    </subcellularLocation>
</comment>
<feature type="region of interest" description="Disordered" evidence="15">
    <location>
        <begin position="462"/>
        <end position="499"/>
    </location>
</feature>
<keyword evidence="5" id="KW-0479">Metal-binding</keyword>
<evidence type="ECO:0000256" key="1">
    <source>
        <dbReference type="ARBA" id="ARBA00004123"/>
    </source>
</evidence>
<dbReference type="GO" id="GO:0008270">
    <property type="term" value="F:zinc ion binding"/>
    <property type="evidence" value="ECO:0007669"/>
    <property type="project" value="UniProtKB-KW"/>
</dbReference>
<dbReference type="EMBL" id="CAJOBO010000817">
    <property type="protein sequence ID" value="CAF4294880.1"/>
    <property type="molecule type" value="Genomic_DNA"/>
</dbReference>
<dbReference type="GO" id="GO:0005634">
    <property type="term" value="C:nucleus"/>
    <property type="evidence" value="ECO:0007669"/>
    <property type="project" value="UniProtKB-SubCell"/>
</dbReference>
<dbReference type="PANTHER" id="PTHR23235">
    <property type="entry name" value="KRUEPPEL-LIKE TRANSCRIPTION FACTOR"/>
    <property type="match status" value="1"/>
</dbReference>
<feature type="region of interest" description="Disordered" evidence="15">
    <location>
        <begin position="1"/>
        <end position="29"/>
    </location>
</feature>
<dbReference type="EMBL" id="CAJNYT010000066">
    <property type="protein sequence ID" value="CAF3324983.1"/>
    <property type="molecule type" value="Genomic_DNA"/>
</dbReference>
<sequence length="499" mass="54978">MNHQSHLTKASSTTSSVGSTGEHTPSMGNTEKMLLLHGGLSQEATTPCVLNTPNTCTKNSTFFYEIPNSMHTTTLSEAQTPSVQVLSQTSISTEIENRSNNQLSSTLASNNLSIKRRVDASASSSSSSSSTTTTSTDDKAAMQLPRSLISENKSIPLNFQIQSISHIKTSPSNSLSIQSSIENTNDTNNNNNSALNTPNVNDQLHTLLTSNPVGTEYTIDASNTTPPTTSSSLSSSTTNKSAMNYVEQPHYVPYGTSTTQSALPSYHDSVVKSSPQSNSFMPTISLNGTDWTNRSNNFSFQPSPSSSSSSCIKDEPQDYPMVNGNVQANHFAKPKTYTNRPSKIPLHERPFSCPVENCPRRFSRSDELTRHIRIHTGDKPFQCKICARAFSRSDHLTTHIRTHTGEKPFSCDTCGRRFARSDERKRHGKVHQKLRNANLIHHPSQQLTSLSILTNNLLTNMKEDENNDGEDSSSQHSTNDSNEHQQQFQLQTHLHTTWS</sequence>
<evidence type="ECO:0000256" key="10">
    <source>
        <dbReference type="ARBA" id="ARBA00023125"/>
    </source>
</evidence>
<keyword evidence="6 14" id="KW-0863">Zinc-finger</keyword>
<dbReference type="SUPFAM" id="SSF57667">
    <property type="entry name" value="beta-beta-alpha zinc fingers"/>
    <property type="match status" value="2"/>
</dbReference>
<keyword evidence="4" id="KW-0963">Cytoplasm</keyword>
<evidence type="ECO:0000256" key="12">
    <source>
        <dbReference type="ARBA" id="ARBA00023163"/>
    </source>
</evidence>
<dbReference type="AlphaFoldDB" id="A0A817RCW6"/>
<dbReference type="Proteomes" id="UP000663873">
    <property type="component" value="Unassembled WGS sequence"/>
</dbReference>
<accession>A0A817RCW6</accession>
<dbReference type="GO" id="GO:0000981">
    <property type="term" value="F:DNA-binding transcription factor activity, RNA polymerase II-specific"/>
    <property type="evidence" value="ECO:0007669"/>
    <property type="project" value="TreeGrafter"/>
</dbReference>
<dbReference type="EMBL" id="CAJNYD010000881">
    <property type="protein sequence ID" value="CAF3304300.1"/>
    <property type="molecule type" value="Genomic_DNA"/>
</dbReference>
<evidence type="ECO:0000313" key="22">
    <source>
        <dbReference type="EMBL" id="CAF4490160.1"/>
    </source>
</evidence>
<feature type="compositionally biased region" description="Low complexity" evidence="15">
    <location>
        <begin position="222"/>
        <end position="239"/>
    </location>
</feature>
<dbReference type="SMART" id="SM00355">
    <property type="entry name" value="ZnF_C2H2"/>
    <property type="match status" value="3"/>
</dbReference>
<proteinExistence type="inferred from homology"/>
<keyword evidence="12" id="KW-0804">Transcription</keyword>
<gene>
    <name evidence="19" type="ORF">GRG538_LOCUS2841</name>
    <name evidence="21" type="ORF">HFQ381_LOCUS13161</name>
    <name evidence="18" type="ORF">LUA448_LOCUS8362</name>
    <name evidence="22" type="ORF">QYT958_LOCUS3784</name>
    <name evidence="17" type="ORF">TIS948_LOCUS15467</name>
    <name evidence="20" type="ORF">UJA718_LOCUS7340</name>
</gene>
<dbReference type="EMBL" id="CAJOBR010000277">
    <property type="protein sequence ID" value="CAF4490160.1"/>
    <property type="molecule type" value="Genomic_DNA"/>
</dbReference>
<dbReference type="PROSITE" id="PS00028">
    <property type="entry name" value="ZINC_FINGER_C2H2_1"/>
    <property type="match status" value="3"/>
</dbReference>
<feature type="domain" description="C2H2-type" evidence="16">
    <location>
        <begin position="381"/>
        <end position="408"/>
    </location>
</feature>
<dbReference type="PANTHER" id="PTHR23235:SF42">
    <property type="entry name" value="EARLY GROWTH RESPONSE PROTEIN 1"/>
    <property type="match status" value="1"/>
</dbReference>
<dbReference type="Gene3D" id="3.30.160.60">
    <property type="entry name" value="Classic Zinc Finger"/>
    <property type="match status" value="3"/>
</dbReference>
<keyword evidence="10" id="KW-0238">DNA-binding</keyword>
<evidence type="ECO:0000256" key="7">
    <source>
        <dbReference type="ARBA" id="ARBA00022833"/>
    </source>
</evidence>
<name>A0A817RCW6_9BILA</name>
<evidence type="ECO:0000313" key="21">
    <source>
        <dbReference type="EMBL" id="CAF4294880.1"/>
    </source>
</evidence>
<evidence type="ECO:0000256" key="11">
    <source>
        <dbReference type="ARBA" id="ARBA00023159"/>
    </source>
</evidence>
<dbReference type="EMBL" id="CAJOBP010000733">
    <property type="protein sequence ID" value="CAF4214359.1"/>
    <property type="molecule type" value="Genomic_DNA"/>
</dbReference>
<dbReference type="FunFam" id="3.30.160.60:FF:000515">
    <property type="entry name" value="early growth response protein 4"/>
    <property type="match status" value="1"/>
</dbReference>
<keyword evidence="8" id="KW-0805">Transcription regulation</keyword>
<dbReference type="EMBL" id="CAJNXB010002505">
    <property type="protein sequence ID" value="CAF3255614.1"/>
    <property type="molecule type" value="Genomic_DNA"/>
</dbReference>
<dbReference type="GO" id="GO:0005737">
    <property type="term" value="C:cytoplasm"/>
    <property type="evidence" value="ECO:0007669"/>
    <property type="project" value="UniProtKB-SubCell"/>
</dbReference>
<feature type="compositionally biased region" description="Low complexity" evidence="15">
    <location>
        <begin position="484"/>
        <end position="499"/>
    </location>
</feature>
<evidence type="ECO:0000256" key="14">
    <source>
        <dbReference type="PROSITE-ProRule" id="PRU00042"/>
    </source>
</evidence>
<keyword evidence="24" id="KW-1185">Reference proteome</keyword>
<feature type="compositionally biased region" description="Low complexity" evidence="15">
    <location>
        <begin position="170"/>
        <end position="199"/>
    </location>
</feature>
<evidence type="ECO:0000256" key="3">
    <source>
        <dbReference type="ARBA" id="ARBA00005682"/>
    </source>
</evidence>
<evidence type="ECO:0000313" key="19">
    <source>
        <dbReference type="EMBL" id="CAF3324983.1"/>
    </source>
</evidence>
<keyword evidence="13" id="KW-0539">Nucleus</keyword>
<dbReference type="Proteomes" id="UP000663825">
    <property type="component" value="Unassembled WGS sequence"/>
</dbReference>
<evidence type="ECO:0000313" key="18">
    <source>
        <dbReference type="EMBL" id="CAF3304300.1"/>
    </source>
</evidence>
<dbReference type="Pfam" id="PF00096">
    <property type="entry name" value="zf-C2H2"/>
    <property type="match status" value="3"/>
</dbReference>
<dbReference type="InterPro" id="IPR036236">
    <property type="entry name" value="Znf_C2H2_sf"/>
</dbReference>
<organism evidence="17 23">
    <name type="scientific">Rotaria socialis</name>
    <dbReference type="NCBI Taxonomy" id="392032"/>
    <lineage>
        <taxon>Eukaryota</taxon>
        <taxon>Metazoa</taxon>
        <taxon>Spiralia</taxon>
        <taxon>Gnathifera</taxon>
        <taxon>Rotifera</taxon>
        <taxon>Eurotatoria</taxon>
        <taxon>Bdelloidea</taxon>
        <taxon>Philodinida</taxon>
        <taxon>Philodinidae</taxon>
        <taxon>Rotaria</taxon>
    </lineage>
</organism>
<dbReference type="PROSITE" id="PS50157">
    <property type="entry name" value="ZINC_FINGER_C2H2_2"/>
    <property type="match status" value="3"/>
</dbReference>
<feature type="region of interest" description="Disordered" evidence="15">
    <location>
        <begin position="215"/>
        <end position="239"/>
    </location>
</feature>
<dbReference type="GO" id="GO:0000978">
    <property type="term" value="F:RNA polymerase II cis-regulatory region sequence-specific DNA binding"/>
    <property type="evidence" value="ECO:0007669"/>
    <property type="project" value="TreeGrafter"/>
</dbReference>
<feature type="domain" description="C2H2-type" evidence="16">
    <location>
        <begin position="409"/>
        <end position="436"/>
    </location>
</feature>
<evidence type="ECO:0000256" key="2">
    <source>
        <dbReference type="ARBA" id="ARBA00004496"/>
    </source>
</evidence>
<evidence type="ECO:0000313" key="24">
    <source>
        <dbReference type="Proteomes" id="UP000663873"/>
    </source>
</evidence>
<feature type="compositionally biased region" description="Low complexity" evidence="15">
    <location>
        <begin position="11"/>
        <end position="21"/>
    </location>
</feature>
<evidence type="ECO:0000259" key="16">
    <source>
        <dbReference type="PROSITE" id="PS50157"/>
    </source>
</evidence>
<dbReference type="Proteomes" id="UP000663848">
    <property type="component" value="Unassembled WGS sequence"/>
</dbReference>
<keyword evidence="11" id="KW-0010">Activator</keyword>
<feature type="compositionally biased region" description="Low complexity" evidence="15">
    <location>
        <begin position="120"/>
        <end position="135"/>
    </location>
</feature>
<evidence type="ECO:0000313" key="20">
    <source>
        <dbReference type="EMBL" id="CAF4214359.1"/>
    </source>
</evidence>
<keyword evidence="9" id="KW-0090">Biological rhythms</keyword>
<dbReference type="InterPro" id="IPR013087">
    <property type="entry name" value="Znf_C2H2_type"/>
</dbReference>